<sequence length="516" mass="58222">MLFYNLGRYSLWGDEALTALKGTGVMETGDTTAVLKNGNIIAWASGRELVGLKVRAMPPAMFYATAASFSVFGVGAWQARLPFALCGLLTVALMLWWARRASPRYLFALSLGIIGNASMFLYFRNCRYYALAVLAATVVAWCYHRWDGRKRWLAGLAAASSVLFAAHYSMYVMVYTALFVDFIVWRRRERRLAVGDWLVVWLPQIIINTAVFLIWCPLKTPTGDSLLTKSLLDRLTLWWWHLRDLNTVEYLSWPLILLAFMISAARLKKTPLPTAVPRALTAIVIMTLVLTGVTNQLTSVTSYADVRYLLPVLPLGIALTAWAVCRLSFGHIVLTVPLAVLVFFSNITHGGMFFKWSGARSTAWCYVRELLSPNPEPYRPTADWLNAHAAPGDTVYVGNGMNGCYPLMFLAPQLRYAWQLNDRSRAAFKDLPPVHIKGEVMPDWLVGFGPYVGQLQNDLRRYGAPGVNYHLAAKVDVFWPELYRPELFWRTFSPITSYDKNRDVVFIFKRAGEPGK</sequence>
<feature type="transmembrane region" description="Helical" evidence="8">
    <location>
        <begin position="81"/>
        <end position="99"/>
    </location>
</feature>
<accession>A0A178IIR1</accession>
<keyword evidence="11" id="KW-1185">Reference proteome</keyword>
<dbReference type="InterPro" id="IPR050297">
    <property type="entry name" value="LipidA_mod_glycosyltrf_83"/>
</dbReference>
<evidence type="ECO:0000313" key="11">
    <source>
        <dbReference type="Proteomes" id="UP000078486"/>
    </source>
</evidence>
<feature type="transmembrane region" description="Helical" evidence="8">
    <location>
        <begin position="152"/>
        <end position="185"/>
    </location>
</feature>
<feature type="transmembrane region" description="Helical" evidence="8">
    <location>
        <begin position="197"/>
        <end position="215"/>
    </location>
</feature>
<evidence type="ECO:0000256" key="7">
    <source>
        <dbReference type="ARBA" id="ARBA00023136"/>
    </source>
</evidence>
<protein>
    <recommendedName>
        <fullName evidence="9">Glycosyltransferase RgtA/B/C/D-like domain-containing protein</fullName>
    </recommendedName>
</protein>
<evidence type="ECO:0000256" key="4">
    <source>
        <dbReference type="ARBA" id="ARBA00022679"/>
    </source>
</evidence>
<evidence type="ECO:0000256" key="8">
    <source>
        <dbReference type="SAM" id="Phobius"/>
    </source>
</evidence>
<proteinExistence type="predicted"/>
<name>A0A178IIR1_9BACT</name>
<feature type="transmembrane region" description="Helical" evidence="8">
    <location>
        <begin position="279"/>
        <end position="297"/>
    </location>
</feature>
<feature type="domain" description="Glycosyltransferase RgtA/B/C/D-like" evidence="9">
    <location>
        <begin position="58"/>
        <end position="215"/>
    </location>
</feature>
<comment type="subcellular location">
    <subcellularLocation>
        <location evidence="1">Cell membrane</location>
        <topology evidence="1">Multi-pass membrane protein</topology>
    </subcellularLocation>
</comment>
<keyword evidence="2" id="KW-1003">Cell membrane</keyword>
<dbReference type="PANTHER" id="PTHR33908">
    <property type="entry name" value="MANNOSYLTRANSFERASE YKCB-RELATED"/>
    <property type="match status" value="1"/>
</dbReference>
<keyword evidence="5 8" id="KW-0812">Transmembrane</keyword>
<keyword evidence="6 8" id="KW-1133">Transmembrane helix</keyword>
<reference evidence="10 11" key="1">
    <citation type="submission" date="2016-01" db="EMBL/GenBank/DDBJ databases">
        <title>High potential of lignocellulose degradation of a new Verrucomicrobia species.</title>
        <authorList>
            <person name="Wang Y."/>
            <person name="Shi Y."/>
            <person name="Qiu Z."/>
            <person name="Liu S."/>
            <person name="Yang H."/>
        </authorList>
    </citation>
    <scope>NUCLEOTIDE SEQUENCE [LARGE SCALE GENOMIC DNA]</scope>
    <source>
        <strain evidence="10 11">TSB47</strain>
    </source>
</reference>
<dbReference type="GO" id="GO:0005886">
    <property type="term" value="C:plasma membrane"/>
    <property type="evidence" value="ECO:0007669"/>
    <property type="project" value="UniProtKB-SubCell"/>
</dbReference>
<keyword evidence="4" id="KW-0808">Transferase</keyword>
<dbReference type="EMBL" id="LRRQ01000106">
    <property type="protein sequence ID" value="OAM89069.1"/>
    <property type="molecule type" value="Genomic_DNA"/>
</dbReference>
<dbReference type="GO" id="GO:0009103">
    <property type="term" value="P:lipopolysaccharide biosynthetic process"/>
    <property type="evidence" value="ECO:0007669"/>
    <property type="project" value="UniProtKB-ARBA"/>
</dbReference>
<dbReference type="Proteomes" id="UP000078486">
    <property type="component" value="Unassembled WGS sequence"/>
</dbReference>
<keyword evidence="7 8" id="KW-0472">Membrane</keyword>
<organism evidence="10 11">
    <name type="scientific">Termitidicoccus mucosus</name>
    <dbReference type="NCBI Taxonomy" id="1184151"/>
    <lineage>
        <taxon>Bacteria</taxon>
        <taxon>Pseudomonadati</taxon>
        <taxon>Verrucomicrobiota</taxon>
        <taxon>Opitutia</taxon>
        <taxon>Opitutales</taxon>
        <taxon>Opitutaceae</taxon>
        <taxon>Termitidicoccus</taxon>
    </lineage>
</organism>
<keyword evidence="3" id="KW-0328">Glycosyltransferase</keyword>
<evidence type="ECO:0000259" key="9">
    <source>
        <dbReference type="Pfam" id="PF13231"/>
    </source>
</evidence>
<evidence type="ECO:0000256" key="1">
    <source>
        <dbReference type="ARBA" id="ARBA00004651"/>
    </source>
</evidence>
<dbReference type="PANTHER" id="PTHR33908:SF11">
    <property type="entry name" value="MEMBRANE PROTEIN"/>
    <property type="match status" value="1"/>
</dbReference>
<comment type="caution">
    <text evidence="10">The sequence shown here is derived from an EMBL/GenBank/DDBJ whole genome shotgun (WGS) entry which is preliminary data.</text>
</comment>
<dbReference type="GO" id="GO:0016763">
    <property type="term" value="F:pentosyltransferase activity"/>
    <property type="evidence" value="ECO:0007669"/>
    <property type="project" value="TreeGrafter"/>
</dbReference>
<evidence type="ECO:0000256" key="6">
    <source>
        <dbReference type="ARBA" id="ARBA00022989"/>
    </source>
</evidence>
<evidence type="ECO:0000256" key="5">
    <source>
        <dbReference type="ARBA" id="ARBA00022692"/>
    </source>
</evidence>
<evidence type="ECO:0000313" key="10">
    <source>
        <dbReference type="EMBL" id="OAM89069.1"/>
    </source>
</evidence>
<evidence type="ECO:0000256" key="2">
    <source>
        <dbReference type="ARBA" id="ARBA00022475"/>
    </source>
</evidence>
<dbReference type="STRING" id="1184151.AW736_14825"/>
<feature type="transmembrane region" description="Helical" evidence="8">
    <location>
        <begin position="105"/>
        <end position="123"/>
    </location>
</feature>
<gene>
    <name evidence="10" type="ORF">AW736_14825</name>
</gene>
<feature type="transmembrane region" description="Helical" evidence="8">
    <location>
        <begin position="250"/>
        <end position="267"/>
    </location>
</feature>
<feature type="transmembrane region" description="Helical" evidence="8">
    <location>
        <begin position="317"/>
        <end position="344"/>
    </location>
</feature>
<dbReference type="InterPro" id="IPR038731">
    <property type="entry name" value="RgtA/B/C-like"/>
</dbReference>
<evidence type="ECO:0000256" key="3">
    <source>
        <dbReference type="ARBA" id="ARBA00022676"/>
    </source>
</evidence>
<dbReference type="Pfam" id="PF13231">
    <property type="entry name" value="PMT_2"/>
    <property type="match status" value="1"/>
</dbReference>
<dbReference type="AlphaFoldDB" id="A0A178IIR1"/>